<keyword evidence="16" id="KW-0539">Nucleus</keyword>
<comment type="catalytic activity">
    <reaction evidence="18">
        <text>N(6),N(6)-dimethyl-L-lysyl(36)-[histone H3] + 2 2-oxoglutarate + 2 O2 = L-lysyl(36)-[histone H3] + 2 formaldehyde + 2 succinate + 2 CO2</text>
        <dbReference type="Rhea" id="RHEA:42032"/>
        <dbReference type="Rhea" id="RHEA-COMP:9785"/>
        <dbReference type="Rhea" id="RHEA-COMP:9787"/>
        <dbReference type="ChEBI" id="CHEBI:15379"/>
        <dbReference type="ChEBI" id="CHEBI:16526"/>
        <dbReference type="ChEBI" id="CHEBI:16810"/>
        <dbReference type="ChEBI" id="CHEBI:16842"/>
        <dbReference type="ChEBI" id="CHEBI:29969"/>
        <dbReference type="ChEBI" id="CHEBI:30031"/>
        <dbReference type="ChEBI" id="CHEBI:61976"/>
        <dbReference type="EC" id="1.14.11.27"/>
    </reaction>
</comment>
<evidence type="ECO:0000256" key="11">
    <source>
        <dbReference type="ARBA" id="ARBA00022964"/>
    </source>
</evidence>
<evidence type="ECO:0000256" key="17">
    <source>
        <dbReference type="ARBA" id="ARBA00031083"/>
    </source>
</evidence>
<feature type="domain" description="JmjC" evidence="20">
    <location>
        <begin position="666"/>
        <end position="821"/>
    </location>
</feature>
<feature type="compositionally biased region" description="Polar residues" evidence="19">
    <location>
        <begin position="1114"/>
        <end position="1125"/>
    </location>
</feature>
<feature type="region of interest" description="Disordered" evidence="19">
    <location>
        <begin position="1014"/>
        <end position="1041"/>
    </location>
</feature>
<feature type="compositionally biased region" description="Low complexity" evidence="19">
    <location>
        <begin position="1027"/>
        <end position="1038"/>
    </location>
</feature>
<protein>
    <recommendedName>
        <fullName evidence="6">JmjC domain-containing histone demethylation protein 1</fullName>
        <ecNumber evidence="5">1.14.11.27</ecNumber>
    </recommendedName>
    <alternativeName>
        <fullName evidence="17">[Histone-H3]-lysine-36 demethylase 1</fullName>
    </alternativeName>
</protein>
<reference evidence="21" key="1">
    <citation type="journal article" date="2020" name="Stud. Mycol.">
        <title>101 Dothideomycetes genomes: a test case for predicting lifestyles and emergence of pathogens.</title>
        <authorList>
            <person name="Haridas S."/>
            <person name="Albert R."/>
            <person name="Binder M."/>
            <person name="Bloem J."/>
            <person name="Labutti K."/>
            <person name="Salamov A."/>
            <person name="Andreopoulos B."/>
            <person name="Baker S."/>
            <person name="Barry K."/>
            <person name="Bills G."/>
            <person name="Bluhm B."/>
            <person name="Cannon C."/>
            <person name="Castanera R."/>
            <person name="Culley D."/>
            <person name="Daum C."/>
            <person name="Ezra D."/>
            <person name="Gonzalez J."/>
            <person name="Henrissat B."/>
            <person name="Kuo A."/>
            <person name="Liang C."/>
            <person name="Lipzen A."/>
            <person name="Lutzoni F."/>
            <person name="Magnuson J."/>
            <person name="Mondo S."/>
            <person name="Nolan M."/>
            <person name="Ohm R."/>
            <person name="Pangilinan J."/>
            <person name="Park H.-J."/>
            <person name="Ramirez L."/>
            <person name="Alfaro M."/>
            <person name="Sun H."/>
            <person name="Tritt A."/>
            <person name="Yoshinaga Y."/>
            <person name="Zwiers L.-H."/>
            <person name="Turgeon B."/>
            <person name="Goodwin S."/>
            <person name="Spatafora J."/>
            <person name="Crous P."/>
            <person name="Grigoriev I."/>
        </authorList>
    </citation>
    <scope>NUCLEOTIDE SEQUENCE</scope>
    <source>
        <strain evidence="21">CBS 262.69</strain>
    </source>
</reference>
<keyword evidence="12" id="KW-0560">Oxidoreductase</keyword>
<dbReference type="GO" id="GO:0140680">
    <property type="term" value="F:histone H3K36me/H3K36me2 demethylase activity"/>
    <property type="evidence" value="ECO:0007669"/>
    <property type="project" value="UniProtKB-EC"/>
</dbReference>
<keyword evidence="8" id="KW-0863">Zinc-finger</keyword>
<keyword evidence="22" id="KW-1185">Reference proteome</keyword>
<dbReference type="Pfam" id="PF02373">
    <property type="entry name" value="JmjC"/>
    <property type="match status" value="1"/>
</dbReference>
<evidence type="ECO:0000256" key="7">
    <source>
        <dbReference type="ARBA" id="ARBA00022723"/>
    </source>
</evidence>
<feature type="region of interest" description="Disordered" evidence="19">
    <location>
        <begin position="58"/>
        <end position="89"/>
    </location>
</feature>
<keyword evidence="14" id="KW-0805">Transcription regulation</keyword>
<keyword evidence="10" id="KW-0156">Chromatin regulator</keyword>
<comment type="subcellular location">
    <subcellularLocation>
        <location evidence="3">Nucleus</location>
    </subcellularLocation>
</comment>
<dbReference type="PANTHER" id="PTHR23123">
    <property type="entry name" value="PHD/F-BOX CONTAINING PROTEIN"/>
    <property type="match status" value="1"/>
</dbReference>
<evidence type="ECO:0000256" key="19">
    <source>
        <dbReference type="SAM" id="MobiDB-lite"/>
    </source>
</evidence>
<evidence type="ECO:0000259" key="20">
    <source>
        <dbReference type="PROSITE" id="PS51184"/>
    </source>
</evidence>
<feature type="region of interest" description="Disordered" evidence="19">
    <location>
        <begin position="1055"/>
        <end position="1084"/>
    </location>
</feature>
<dbReference type="SUPFAM" id="SSF57903">
    <property type="entry name" value="FYVE/PHD zinc finger"/>
    <property type="match status" value="1"/>
</dbReference>
<dbReference type="CDD" id="cd00067">
    <property type="entry name" value="GAL4"/>
    <property type="match status" value="1"/>
</dbReference>
<dbReference type="InterPro" id="IPR019787">
    <property type="entry name" value="Znf_PHD-finger"/>
</dbReference>
<dbReference type="EC" id="1.14.11.27" evidence="5"/>
<evidence type="ECO:0000256" key="9">
    <source>
        <dbReference type="ARBA" id="ARBA00022833"/>
    </source>
</evidence>
<dbReference type="Pfam" id="PF17811">
    <property type="entry name" value="JHD"/>
    <property type="match status" value="1"/>
</dbReference>
<dbReference type="CDD" id="cd15517">
    <property type="entry name" value="PHD_TCF19_like"/>
    <property type="match status" value="1"/>
</dbReference>
<evidence type="ECO:0000256" key="3">
    <source>
        <dbReference type="ARBA" id="ARBA00004123"/>
    </source>
</evidence>
<feature type="compositionally biased region" description="Polar residues" evidence="19">
    <location>
        <begin position="354"/>
        <end position="372"/>
    </location>
</feature>
<feature type="region of interest" description="Disordered" evidence="19">
    <location>
        <begin position="156"/>
        <end position="179"/>
    </location>
</feature>
<comment type="function">
    <text evidence="2">Histone demethylase that specifically demethylates 'Lys-36' of histone H3, thereby playing a central role in histone code.</text>
</comment>
<dbReference type="InterPro" id="IPR003347">
    <property type="entry name" value="JmjC_dom"/>
</dbReference>
<evidence type="ECO:0000256" key="8">
    <source>
        <dbReference type="ARBA" id="ARBA00022771"/>
    </source>
</evidence>
<feature type="compositionally biased region" description="Low complexity" evidence="19">
    <location>
        <begin position="1453"/>
        <end position="1463"/>
    </location>
</feature>
<keyword evidence="7" id="KW-0479">Metal-binding</keyword>
<evidence type="ECO:0000256" key="1">
    <source>
        <dbReference type="ARBA" id="ARBA00001954"/>
    </source>
</evidence>
<gene>
    <name evidence="21" type="ORF">EJ06DRAFT_555184</name>
</gene>
<evidence type="ECO:0000313" key="21">
    <source>
        <dbReference type="EMBL" id="KAF2402572.1"/>
    </source>
</evidence>
<comment type="cofactor">
    <cofactor evidence="1">
        <name>Fe(2+)</name>
        <dbReference type="ChEBI" id="CHEBI:29033"/>
    </cofactor>
</comment>
<evidence type="ECO:0000256" key="13">
    <source>
        <dbReference type="ARBA" id="ARBA00023004"/>
    </source>
</evidence>
<dbReference type="SMART" id="SM00558">
    <property type="entry name" value="JmjC"/>
    <property type="match status" value="1"/>
</dbReference>
<feature type="region of interest" description="Disordered" evidence="19">
    <location>
        <begin position="1110"/>
        <end position="1501"/>
    </location>
</feature>
<dbReference type="SUPFAM" id="SSF51197">
    <property type="entry name" value="Clavaminate synthase-like"/>
    <property type="match status" value="1"/>
</dbReference>
<dbReference type="EMBL" id="ML996691">
    <property type="protein sequence ID" value="KAF2402572.1"/>
    <property type="molecule type" value="Genomic_DNA"/>
</dbReference>
<evidence type="ECO:0000313" key="22">
    <source>
        <dbReference type="Proteomes" id="UP000799640"/>
    </source>
</evidence>
<evidence type="ECO:0000256" key="14">
    <source>
        <dbReference type="ARBA" id="ARBA00023015"/>
    </source>
</evidence>
<accession>A0A6G1I2T6</accession>
<feature type="compositionally biased region" description="Basic and acidic residues" evidence="19">
    <location>
        <begin position="169"/>
        <end position="179"/>
    </location>
</feature>
<keyword evidence="15" id="KW-0804">Transcription</keyword>
<dbReference type="InterPro" id="IPR050690">
    <property type="entry name" value="JHDM1_Histone_Demethylase"/>
</dbReference>
<dbReference type="InterPro" id="IPR019786">
    <property type="entry name" value="Zinc_finger_PHD-type_CS"/>
</dbReference>
<feature type="compositionally biased region" description="Basic and acidic residues" evidence="19">
    <location>
        <begin position="1274"/>
        <end position="1288"/>
    </location>
</feature>
<evidence type="ECO:0000256" key="16">
    <source>
        <dbReference type="ARBA" id="ARBA00023242"/>
    </source>
</evidence>
<dbReference type="PROSITE" id="PS01359">
    <property type="entry name" value="ZF_PHD_1"/>
    <property type="match status" value="1"/>
</dbReference>
<evidence type="ECO:0000256" key="4">
    <source>
        <dbReference type="ARBA" id="ARBA00008037"/>
    </source>
</evidence>
<feature type="compositionally biased region" description="Polar residues" evidence="19">
    <location>
        <begin position="379"/>
        <end position="391"/>
    </location>
</feature>
<dbReference type="InterPro" id="IPR011011">
    <property type="entry name" value="Znf_FYVE_PHD"/>
</dbReference>
<proteinExistence type="inferred from homology"/>
<evidence type="ECO:0000256" key="12">
    <source>
        <dbReference type="ARBA" id="ARBA00023002"/>
    </source>
</evidence>
<evidence type="ECO:0000256" key="18">
    <source>
        <dbReference type="ARBA" id="ARBA00047915"/>
    </source>
</evidence>
<dbReference type="InterPro" id="IPR001138">
    <property type="entry name" value="Zn2Cys6_DnaBD"/>
</dbReference>
<evidence type="ECO:0000256" key="5">
    <source>
        <dbReference type="ARBA" id="ARBA00013246"/>
    </source>
</evidence>
<organism evidence="21 22">
    <name type="scientific">Trichodelitschia bisporula</name>
    <dbReference type="NCBI Taxonomy" id="703511"/>
    <lineage>
        <taxon>Eukaryota</taxon>
        <taxon>Fungi</taxon>
        <taxon>Dikarya</taxon>
        <taxon>Ascomycota</taxon>
        <taxon>Pezizomycotina</taxon>
        <taxon>Dothideomycetes</taxon>
        <taxon>Dothideomycetes incertae sedis</taxon>
        <taxon>Phaeotrichales</taxon>
        <taxon>Phaeotrichaceae</taxon>
        <taxon>Trichodelitschia</taxon>
    </lineage>
</organism>
<dbReference type="InterPro" id="IPR041070">
    <property type="entry name" value="JHD"/>
</dbReference>
<keyword evidence="9" id="KW-0862">Zinc</keyword>
<evidence type="ECO:0000256" key="6">
    <source>
        <dbReference type="ARBA" id="ARBA00015153"/>
    </source>
</evidence>
<dbReference type="Gene3D" id="2.60.120.650">
    <property type="entry name" value="Cupin"/>
    <property type="match status" value="2"/>
</dbReference>
<keyword evidence="13" id="KW-0408">Iron</keyword>
<evidence type="ECO:0000256" key="2">
    <source>
        <dbReference type="ARBA" id="ARBA00003909"/>
    </source>
</evidence>
<feature type="compositionally biased region" description="Basic and acidic residues" evidence="19">
    <location>
        <begin position="1411"/>
        <end position="1425"/>
    </location>
</feature>
<feature type="compositionally biased region" description="Polar residues" evidence="19">
    <location>
        <begin position="1235"/>
        <end position="1253"/>
    </location>
</feature>
<evidence type="ECO:0000256" key="15">
    <source>
        <dbReference type="ARBA" id="ARBA00023163"/>
    </source>
</evidence>
<feature type="compositionally biased region" description="Basic and acidic residues" evidence="19">
    <location>
        <begin position="1126"/>
        <end position="1140"/>
    </location>
</feature>
<sequence length="1522" mass="167393">MHIPPQSPIDALASVAVQVTSPTFHNHLILDHEAHGLPAPNTHASLRWDAPHQDVGARGFGTEGRPAKRARSEMLPSPQQQSPTFVDANVRPSTSYNMSFGWSYNVEQSIDRGHRLGASPALAQSLNFAEPPILDEKRMSDAELLLGFSRGSSHSLTTASGFGQQRIGPPEEHHSTPVRPYERHDNARNLAFLTSPVIPTPSKHMPMLRNPPAAAVAANPHPLHFDHLSPKAAMQTHTPPDDLGISGLQPSPVADVASLHYVPTMEEVVAETKQEEANGLHVDNAVTLPTTSHMDERYIGMRVPTSGGDAQFHSPQSLPAEMDDSATAHNGVVGAQAFAKQQTTIPEHHMLRAPTSSNSRRQSTASKPTFSVSDLHPSTPRSHSLPPSTMADNKPPTPQNEKESTETTVPAKGFTDEDTRCAGCNFSPDSLSDEHIDWLSCDGCNGWYHAACAGYSARETRRIDKFFCRVCKPIHGATTFLRKSTRVHTSVDYAGLNEGVYRTGEENPEHHYIPPLKRGDLEFLPETFPRMSPEMVTAEYFEKCLSMTEPVVIPAALNPRPPPVGKVPFMYPGRENDMTPEDNIPETNVEYEVVPDDGQDGLDMVIPQGLTVRDVVKLCSPDYPVEVIDVKSQEGDTKKKWTLQKWADYYESTGEKAIRNVISLEVSQMPLGRLIRRPKVVRDMDLQDAVWPKSDKSANSVGFYCLMSVADSYTDFHIDFGGSSVYYHILRGSKVFFFIPPTKANLKTYEKWCCSPAQNFTWLPDHTHECYRVDLSAGDTMLIPSGWIHAVWTPENSLVIGGNFLTRLHYSMQLRVVEVERACRTVDRYKYPHFQKVQWYAVLQYLETDPLPVSVRQQFYEGKKFKREVPVYRLFNSFGHNSEPGPEQYHARYYPKAELDGLPDLVSYIFRTVMIYMNRLDGITQRARDAVIKNIPKGKGDPLEIAKNFAMWAAWKRGNEDIPQWAHPDGVLPGKADAGQKKISAAEMKKLERASAIDASRIPERQSARLSLAMEKEKSEIAGSRQSSPAPASTPKTSVLGPRRTACDVCRKRKMRCKHMDPSAPTSGAKLSMDESPGSAQRSSKVMVAVLIPSSPSLTVKPATVQAPLAETVAPNNGTTPNADSQESKKGRNKACSDCRKSKRRCIHDENGKVDPVKKSEPVVPRGSTKRKQPGDASTPSSANKRVKKEAPNSASSLPSLGHDAIPLVVDDQTSGHEYRESSLVGDDTFMAMTPTHSNSMQRRKSSSANDLQQPREEMPPVLQTVNDPSNGHHVVEETNDIEMKDATPPKATPEPIDTIKVAPRRGSALRPGATPQGAKDKVSTQGADKGNRSPATSALSEPPTSPVSYANGVSLALPAKRQRNQSLTSSVLSDAPVEQSPNGVAERSLQQNGHDSATPTRSRQSSRNPKAVERFTDIQSEHPTVHSPEASAPAGAENPRHSTVEQAKNRRASTGRSSARSSSKLEQGARARTSLSAKAEIKKESVAADAPPVEETDEEKSLRVAMMLQQAEFGLRRRGRE</sequence>
<dbReference type="GO" id="GO:0005634">
    <property type="term" value="C:nucleus"/>
    <property type="evidence" value="ECO:0007669"/>
    <property type="project" value="UniProtKB-SubCell"/>
</dbReference>
<dbReference type="SMART" id="SM00249">
    <property type="entry name" value="PHD"/>
    <property type="match status" value="1"/>
</dbReference>
<keyword evidence="11" id="KW-0223">Dioxygenase</keyword>
<dbReference type="GO" id="GO:0000981">
    <property type="term" value="F:DNA-binding transcription factor activity, RNA polymerase II-specific"/>
    <property type="evidence" value="ECO:0007669"/>
    <property type="project" value="InterPro"/>
</dbReference>
<dbReference type="Pfam" id="PF00628">
    <property type="entry name" value="PHD"/>
    <property type="match status" value="1"/>
</dbReference>
<evidence type="ECO:0000256" key="10">
    <source>
        <dbReference type="ARBA" id="ARBA00022853"/>
    </source>
</evidence>
<feature type="compositionally biased region" description="Polar residues" evidence="19">
    <location>
        <begin position="1389"/>
        <end position="1409"/>
    </location>
</feature>
<dbReference type="InterPro" id="IPR001965">
    <property type="entry name" value="Znf_PHD"/>
</dbReference>
<dbReference type="PROSITE" id="PS51184">
    <property type="entry name" value="JMJC"/>
    <property type="match status" value="1"/>
</dbReference>
<feature type="region of interest" description="Disordered" evidence="19">
    <location>
        <begin position="342"/>
        <end position="414"/>
    </location>
</feature>
<dbReference type="Proteomes" id="UP000799640">
    <property type="component" value="Unassembled WGS sequence"/>
</dbReference>
<name>A0A6G1I2T6_9PEZI</name>
<dbReference type="GO" id="GO:0008270">
    <property type="term" value="F:zinc ion binding"/>
    <property type="evidence" value="ECO:0007669"/>
    <property type="project" value="UniProtKB-KW"/>
</dbReference>
<feature type="compositionally biased region" description="Basic and acidic residues" evidence="19">
    <location>
        <begin position="1147"/>
        <end position="1161"/>
    </location>
</feature>
<dbReference type="OrthoDB" id="5876800at2759"/>
<comment type="similarity">
    <text evidence="4">Belongs to the JHDM1 histone demethylase family.</text>
</comment>